<dbReference type="Gene3D" id="1.10.1220.10">
    <property type="entry name" value="Met repressor-like"/>
    <property type="match status" value="1"/>
</dbReference>
<dbReference type="RefSeq" id="WP_127083223.1">
    <property type="nucleotide sequence ID" value="NZ_RSCL01000012.1"/>
</dbReference>
<name>A0A3S1ALK7_9CYAN</name>
<dbReference type="AlphaFoldDB" id="A0A3S1ALK7"/>
<reference evidence="1" key="1">
    <citation type="submission" date="2018-12" db="EMBL/GenBank/DDBJ databases">
        <authorList>
            <person name="Will S."/>
            <person name="Neumann-Schaal M."/>
            <person name="Henke P."/>
        </authorList>
    </citation>
    <scope>NUCLEOTIDE SEQUENCE</scope>
    <source>
        <strain evidence="1">PCC 7102</strain>
    </source>
</reference>
<gene>
    <name evidence="1" type="ORF">DSM106972_048720</name>
</gene>
<comment type="caution">
    <text evidence="1">The sequence shown here is derived from an EMBL/GenBank/DDBJ whole genome shotgun (WGS) entry which is preliminary data.</text>
</comment>
<organism evidence="1 2">
    <name type="scientific">Dulcicalothrix desertica PCC 7102</name>
    <dbReference type="NCBI Taxonomy" id="232991"/>
    <lineage>
        <taxon>Bacteria</taxon>
        <taxon>Bacillati</taxon>
        <taxon>Cyanobacteriota</taxon>
        <taxon>Cyanophyceae</taxon>
        <taxon>Nostocales</taxon>
        <taxon>Calotrichaceae</taxon>
        <taxon>Dulcicalothrix</taxon>
    </lineage>
</organism>
<dbReference type="Proteomes" id="UP000271624">
    <property type="component" value="Unassembled WGS sequence"/>
</dbReference>
<dbReference type="GO" id="GO:0006355">
    <property type="term" value="P:regulation of DNA-templated transcription"/>
    <property type="evidence" value="ECO:0007669"/>
    <property type="project" value="InterPro"/>
</dbReference>
<protein>
    <submittedName>
        <fullName evidence="1">Uncharacterized protein</fullName>
    </submittedName>
</protein>
<dbReference type="InterPro" id="IPR013321">
    <property type="entry name" value="Arc_rbn_hlx_hlx"/>
</dbReference>
<dbReference type="EMBL" id="RSCL01000012">
    <property type="protein sequence ID" value="RUT03958.1"/>
    <property type="molecule type" value="Genomic_DNA"/>
</dbReference>
<evidence type="ECO:0000313" key="1">
    <source>
        <dbReference type="EMBL" id="RUT03958.1"/>
    </source>
</evidence>
<accession>A0A3S1ALK7</accession>
<dbReference type="SUPFAM" id="SSF47598">
    <property type="entry name" value="Ribbon-helix-helix"/>
    <property type="match status" value="1"/>
</dbReference>
<evidence type="ECO:0000313" key="2">
    <source>
        <dbReference type="Proteomes" id="UP000271624"/>
    </source>
</evidence>
<sequence>MAEESRLTIRIDPMKRSALQSKAKEEGKNTTEVITAFIDQYLGISQPENEIETRLERLEKIVEEKLLGELVA</sequence>
<dbReference type="InterPro" id="IPR010985">
    <property type="entry name" value="Ribbon_hlx_hlx"/>
</dbReference>
<reference evidence="1" key="2">
    <citation type="journal article" date="2019" name="Genome Biol. Evol.">
        <title>Day and night: Metabolic profiles and evolutionary relationships of six axenic non-marine cyanobacteria.</title>
        <authorList>
            <person name="Will S.E."/>
            <person name="Henke P."/>
            <person name="Boedeker C."/>
            <person name="Huang S."/>
            <person name="Brinkmann H."/>
            <person name="Rohde M."/>
            <person name="Jarek M."/>
            <person name="Friedl T."/>
            <person name="Seufert S."/>
            <person name="Schumacher M."/>
            <person name="Overmann J."/>
            <person name="Neumann-Schaal M."/>
            <person name="Petersen J."/>
        </authorList>
    </citation>
    <scope>NUCLEOTIDE SEQUENCE [LARGE SCALE GENOMIC DNA]</scope>
    <source>
        <strain evidence="1">PCC 7102</strain>
    </source>
</reference>
<keyword evidence="2" id="KW-1185">Reference proteome</keyword>
<dbReference type="OrthoDB" id="518118at2"/>
<proteinExistence type="predicted"/>